<dbReference type="InterPro" id="IPR026992">
    <property type="entry name" value="DIOX_N"/>
</dbReference>
<dbReference type="PRINTS" id="PR00682">
    <property type="entry name" value="IPNSYNTHASE"/>
</dbReference>
<sequence>MAFKTYELHAIDIQRDDDEGIREELLEQMSSVGFLLLKNIPEYDEVRYLEACKAFHALPQDVKEMMYTHSENPENKNVYRGYHPFKSNDASHKEFYDLGIELENLSLHEKSYPLYEETPFPEGPEYMWIKEEFSNARKVFFETALKLMRHVAAILGKDIHFFDSWFVNGDLSSMRSIHYEPRGSVDVDSSKLSPDEFKLTTPEHVDSGILTLLTTFGYKGLQVLIDGEYQTVKPVPNTIVVNIGKLLSKMSNYRLKATEHRVLDIGITRYSSPFFFEPRYSAKISQCLLSEQYESAEDIEEEKCVLYGDWLIRQMTVFVEFKDFKIPESRKSNIDLIEIETKEDIVTC</sequence>
<keyword evidence="2 5" id="KW-0479">Metal-binding</keyword>
<dbReference type="PANTHER" id="PTHR10209:SF881">
    <property type="entry name" value="FI07970P-RELATED"/>
    <property type="match status" value="1"/>
</dbReference>
<evidence type="ECO:0000256" key="3">
    <source>
        <dbReference type="ARBA" id="ARBA00023002"/>
    </source>
</evidence>
<dbReference type="AlphaFoldDB" id="A0A7S3PRB6"/>
<dbReference type="Gene3D" id="2.60.120.330">
    <property type="entry name" value="B-lactam Antibiotic, Isopenicillin N Synthase, Chain"/>
    <property type="match status" value="1"/>
</dbReference>
<evidence type="ECO:0000256" key="2">
    <source>
        <dbReference type="ARBA" id="ARBA00022723"/>
    </source>
</evidence>
<feature type="domain" description="Fe2OG dioxygenase" evidence="6">
    <location>
        <begin position="170"/>
        <end position="278"/>
    </location>
</feature>
<evidence type="ECO:0000259" key="6">
    <source>
        <dbReference type="PROSITE" id="PS51471"/>
    </source>
</evidence>
<accession>A0A7S3PRB6</accession>
<evidence type="ECO:0000313" key="7">
    <source>
        <dbReference type="EMBL" id="CAE0447963.1"/>
    </source>
</evidence>
<dbReference type="InterPro" id="IPR044861">
    <property type="entry name" value="IPNS-like_FE2OG_OXY"/>
</dbReference>
<dbReference type="GO" id="GO:0046872">
    <property type="term" value="F:metal ion binding"/>
    <property type="evidence" value="ECO:0007669"/>
    <property type="project" value="UniProtKB-KW"/>
</dbReference>
<gene>
    <name evidence="7" type="ORF">ASTO00021_LOCUS17927</name>
</gene>
<keyword evidence="3 5" id="KW-0560">Oxidoreductase</keyword>
<evidence type="ECO:0000256" key="1">
    <source>
        <dbReference type="ARBA" id="ARBA00008056"/>
    </source>
</evidence>
<dbReference type="Pfam" id="PF03171">
    <property type="entry name" value="2OG-FeII_Oxy"/>
    <property type="match status" value="1"/>
</dbReference>
<dbReference type="InterPro" id="IPR027443">
    <property type="entry name" value="IPNS-like_sf"/>
</dbReference>
<proteinExistence type="inferred from homology"/>
<dbReference type="InterPro" id="IPR005123">
    <property type="entry name" value="Oxoglu/Fe-dep_dioxygenase_dom"/>
</dbReference>
<comment type="similarity">
    <text evidence="1 5">Belongs to the iron/ascorbate-dependent oxidoreductase family.</text>
</comment>
<protein>
    <recommendedName>
        <fullName evidence="6">Fe2OG dioxygenase domain-containing protein</fullName>
    </recommendedName>
</protein>
<organism evidence="7">
    <name type="scientific">Aplanochytrium stocchinoi</name>
    <dbReference type="NCBI Taxonomy" id="215587"/>
    <lineage>
        <taxon>Eukaryota</taxon>
        <taxon>Sar</taxon>
        <taxon>Stramenopiles</taxon>
        <taxon>Bigyra</taxon>
        <taxon>Labyrinthulomycetes</taxon>
        <taxon>Thraustochytrida</taxon>
        <taxon>Thraustochytriidae</taxon>
        <taxon>Aplanochytrium</taxon>
    </lineage>
</organism>
<keyword evidence="4 5" id="KW-0408">Iron</keyword>
<dbReference type="PROSITE" id="PS51471">
    <property type="entry name" value="FE2OG_OXY"/>
    <property type="match status" value="1"/>
</dbReference>
<evidence type="ECO:0000256" key="5">
    <source>
        <dbReference type="RuleBase" id="RU003682"/>
    </source>
</evidence>
<dbReference type="EMBL" id="HBIN01023285">
    <property type="protein sequence ID" value="CAE0447963.1"/>
    <property type="molecule type" value="Transcribed_RNA"/>
</dbReference>
<dbReference type="GO" id="GO:0016491">
    <property type="term" value="F:oxidoreductase activity"/>
    <property type="evidence" value="ECO:0007669"/>
    <property type="project" value="UniProtKB-KW"/>
</dbReference>
<dbReference type="SUPFAM" id="SSF51197">
    <property type="entry name" value="Clavaminate synthase-like"/>
    <property type="match status" value="1"/>
</dbReference>
<dbReference type="PANTHER" id="PTHR10209">
    <property type="entry name" value="OXIDOREDUCTASE, 2OG-FE II OXYGENASE FAMILY PROTEIN"/>
    <property type="match status" value="1"/>
</dbReference>
<evidence type="ECO:0000256" key="4">
    <source>
        <dbReference type="ARBA" id="ARBA00023004"/>
    </source>
</evidence>
<name>A0A7S3PRB6_9STRA</name>
<dbReference type="Pfam" id="PF14226">
    <property type="entry name" value="DIOX_N"/>
    <property type="match status" value="1"/>
</dbReference>
<reference evidence="7" key="1">
    <citation type="submission" date="2021-01" db="EMBL/GenBank/DDBJ databases">
        <authorList>
            <person name="Corre E."/>
            <person name="Pelletier E."/>
            <person name="Niang G."/>
            <person name="Scheremetjew M."/>
            <person name="Finn R."/>
            <person name="Kale V."/>
            <person name="Holt S."/>
            <person name="Cochrane G."/>
            <person name="Meng A."/>
            <person name="Brown T."/>
            <person name="Cohen L."/>
        </authorList>
    </citation>
    <scope>NUCLEOTIDE SEQUENCE</scope>
    <source>
        <strain evidence="7">GSBS06</strain>
    </source>
</reference>